<evidence type="ECO:0000256" key="2">
    <source>
        <dbReference type="ARBA" id="ARBA00022630"/>
    </source>
</evidence>
<organism evidence="6 7">
    <name type="scientific">Linnemannia gamsii</name>
    <dbReference type="NCBI Taxonomy" id="64522"/>
    <lineage>
        <taxon>Eukaryota</taxon>
        <taxon>Fungi</taxon>
        <taxon>Fungi incertae sedis</taxon>
        <taxon>Mucoromycota</taxon>
        <taxon>Mortierellomycotina</taxon>
        <taxon>Mortierellomycetes</taxon>
        <taxon>Mortierellales</taxon>
        <taxon>Mortierellaceae</taxon>
        <taxon>Linnemannia</taxon>
    </lineage>
</organism>
<evidence type="ECO:0000256" key="4">
    <source>
        <dbReference type="ARBA" id="ARBA00023002"/>
    </source>
</evidence>
<protein>
    <recommendedName>
        <fullName evidence="5">FAD-binding domain-containing protein</fullName>
    </recommendedName>
</protein>
<dbReference type="Gene3D" id="3.50.50.60">
    <property type="entry name" value="FAD/NAD(P)-binding domain"/>
    <property type="match status" value="1"/>
</dbReference>
<reference evidence="6 7" key="1">
    <citation type="journal article" date="2020" name="Fungal Divers.">
        <title>Resolving the Mortierellaceae phylogeny through synthesis of multi-gene phylogenetics and phylogenomics.</title>
        <authorList>
            <person name="Vandepol N."/>
            <person name="Liber J."/>
            <person name="Desiro A."/>
            <person name="Na H."/>
            <person name="Kennedy M."/>
            <person name="Barry K."/>
            <person name="Grigoriev I.V."/>
            <person name="Miller A.N."/>
            <person name="O'Donnell K."/>
            <person name="Stajich J.E."/>
            <person name="Bonito G."/>
        </authorList>
    </citation>
    <scope>NUCLEOTIDE SEQUENCE [LARGE SCALE GENOMIC DNA]</scope>
    <source>
        <strain evidence="6 7">AD045</strain>
    </source>
</reference>
<keyword evidence="7" id="KW-1185">Reference proteome</keyword>
<dbReference type="SUPFAM" id="SSF51905">
    <property type="entry name" value="FAD/NAD(P)-binding domain"/>
    <property type="match status" value="1"/>
</dbReference>
<dbReference type="InterPro" id="IPR050562">
    <property type="entry name" value="FAD_mOase_fung"/>
</dbReference>
<dbReference type="InterPro" id="IPR002938">
    <property type="entry name" value="FAD-bd"/>
</dbReference>
<feature type="domain" description="FAD-binding" evidence="5">
    <location>
        <begin position="120"/>
        <end position="328"/>
    </location>
</feature>
<dbReference type="PANTHER" id="PTHR47356">
    <property type="entry name" value="FAD-DEPENDENT MONOOXYGENASE ASQG-RELATED"/>
    <property type="match status" value="1"/>
</dbReference>
<dbReference type="Pfam" id="PF01494">
    <property type="entry name" value="FAD_binding_3"/>
    <property type="match status" value="2"/>
</dbReference>
<evidence type="ECO:0000256" key="3">
    <source>
        <dbReference type="ARBA" id="ARBA00022827"/>
    </source>
</evidence>
<evidence type="ECO:0000313" key="7">
    <source>
        <dbReference type="Proteomes" id="UP001194696"/>
    </source>
</evidence>
<gene>
    <name evidence="6" type="ORF">BGZ96_000436</name>
</gene>
<dbReference type="InterPro" id="IPR036188">
    <property type="entry name" value="FAD/NAD-bd_sf"/>
</dbReference>
<comment type="similarity">
    <text evidence="1">Belongs to the paxM FAD-dependent monooxygenase family.</text>
</comment>
<name>A0ABQ7JPG5_9FUNG</name>
<keyword evidence="3" id="KW-0274">FAD</keyword>
<proteinExistence type="inferred from homology"/>
<dbReference type="Proteomes" id="UP001194696">
    <property type="component" value="Unassembled WGS sequence"/>
</dbReference>
<dbReference type="EMBL" id="JAAAIM010001058">
    <property type="protein sequence ID" value="KAG0282476.1"/>
    <property type="molecule type" value="Genomic_DNA"/>
</dbReference>
<evidence type="ECO:0000256" key="1">
    <source>
        <dbReference type="ARBA" id="ARBA00007992"/>
    </source>
</evidence>
<accession>A0ABQ7JPG5</accession>
<evidence type="ECO:0000259" key="5">
    <source>
        <dbReference type="Pfam" id="PF01494"/>
    </source>
</evidence>
<dbReference type="PANTHER" id="PTHR47356:SF2">
    <property type="entry name" value="FAD-BINDING DOMAIN-CONTAINING PROTEIN-RELATED"/>
    <property type="match status" value="1"/>
</dbReference>
<evidence type="ECO:0000313" key="6">
    <source>
        <dbReference type="EMBL" id="KAG0282476.1"/>
    </source>
</evidence>
<dbReference type="PRINTS" id="PR00420">
    <property type="entry name" value="RNGMNOXGNASE"/>
</dbReference>
<feature type="domain" description="FAD-binding" evidence="5">
    <location>
        <begin position="11"/>
        <end position="99"/>
    </location>
</feature>
<sequence length="440" mass="48451">MSATFTPPRPRVLIVGGGLGGLLLGAMLERCDIPYAIFERASIPKPLGSAMSIGGQLAGVLKQLGIYEKFLLMGKPFVAVSYHRESGENMMEMDYSQAEKLVLKVFEEKDKIVIQTADNSTYEGDIVVGADGAYSAVRQRLYETLKKEGKLPKADQEDLPFSCTCLVGQTAPLDVAEWPQLQDPNCTFFSTLGDDKPFAWTVFPTTTNIAWMVVHQLDTKSTKAAQEQRFRQSENSEWGPIAAKAMCDETREFPVTFGDKKMTMGDLIDLTPQRQISMVLLEEKIFKTWHHGRAILLGDACHKLNPAGGQGATTAMHDAIALGNLIYALPSTSQKDIEQAFVEYRAERYGPAVVAYDGSQLLAKTQNKGVIGKLTFAFMKHQPAGLWKMILANVVKNRPYIGFIQAPEDKGTQRPSLSPSTEKAKALYEKRMGLNAVSAV</sequence>
<keyword evidence="4" id="KW-0560">Oxidoreductase</keyword>
<comment type="caution">
    <text evidence="6">The sequence shown here is derived from an EMBL/GenBank/DDBJ whole genome shotgun (WGS) entry which is preliminary data.</text>
</comment>
<keyword evidence="2" id="KW-0285">Flavoprotein</keyword>